<name>A0A371JQQ9_9FLAO</name>
<gene>
    <name evidence="1" type="ORF">DX873_10890</name>
</gene>
<evidence type="ECO:0000313" key="2">
    <source>
        <dbReference type="Proteomes" id="UP000261828"/>
    </source>
</evidence>
<evidence type="ECO:0000313" key="1">
    <source>
        <dbReference type="EMBL" id="RDY59851.1"/>
    </source>
</evidence>
<sequence>MAESTLKSVLFALYGAFSSFVVLEQMEYEKFLEIRSTMCIKHEFVTEGKMMSSPAIHYKGKVFAFYSRTNNMVFRLGKEYPVDKLDMEMTEFSPFKSKKPLSGWYEVGFGQHHHWDNLTQVALTEIMRAS</sequence>
<dbReference type="RefSeq" id="WP_116184463.1">
    <property type="nucleotide sequence ID" value="NZ_QTJX01000002.1"/>
</dbReference>
<organism evidence="1 2">
    <name type="scientific">Flagellimonas nanhaiensis</name>
    <dbReference type="NCBI Taxonomy" id="2292706"/>
    <lineage>
        <taxon>Bacteria</taxon>
        <taxon>Pseudomonadati</taxon>
        <taxon>Bacteroidota</taxon>
        <taxon>Flavobacteriia</taxon>
        <taxon>Flavobacteriales</taxon>
        <taxon>Flavobacteriaceae</taxon>
        <taxon>Flagellimonas</taxon>
    </lineage>
</organism>
<comment type="caution">
    <text evidence="1">The sequence shown here is derived from an EMBL/GenBank/DDBJ whole genome shotgun (WGS) entry which is preliminary data.</text>
</comment>
<dbReference type="AlphaFoldDB" id="A0A371JQQ9"/>
<protein>
    <recommendedName>
        <fullName evidence="3">DUF1801 domain-containing protein</fullName>
    </recommendedName>
</protein>
<dbReference type="EMBL" id="QTJX01000002">
    <property type="protein sequence ID" value="RDY59851.1"/>
    <property type="molecule type" value="Genomic_DNA"/>
</dbReference>
<reference evidence="1 2" key="1">
    <citation type="submission" date="2018-08" db="EMBL/GenBank/DDBJ databases">
        <title>Muricauda nanhaiensis sp. nov., isolated from seawater of the South China Sea.</title>
        <authorList>
            <person name="Dang Y."/>
        </authorList>
    </citation>
    <scope>NUCLEOTIDE SEQUENCE [LARGE SCALE GENOMIC DNA]</scope>
    <source>
        <strain evidence="1 2">SM1704</strain>
    </source>
</reference>
<keyword evidence="2" id="KW-1185">Reference proteome</keyword>
<proteinExistence type="predicted"/>
<evidence type="ECO:0008006" key="3">
    <source>
        <dbReference type="Google" id="ProtNLM"/>
    </source>
</evidence>
<dbReference type="Proteomes" id="UP000261828">
    <property type="component" value="Unassembled WGS sequence"/>
</dbReference>
<accession>A0A371JQQ9</accession>
<dbReference type="OrthoDB" id="1444205at2"/>